<evidence type="ECO:0000313" key="3">
    <source>
        <dbReference type="EMBL" id="MFC6237159.1"/>
    </source>
</evidence>
<organism evidence="3 4">
    <name type="scientific">Longivirga aurantiaca</name>
    <dbReference type="NCBI Taxonomy" id="1837743"/>
    <lineage>
        <taxon>Bacteria</taxon>
        <taxon>Bacillati</taxon>
        <taxon>Actinomycetota</taxon>
        <taxon>Actinomycetes</taxon>
        <taxon>Sporichthyales</taxon>
        <taxon>Sporichthyaceae</taxon>
        <taxon>Longivirga</taxon>
    </lineage>
</organism>
<dbReference type="InterPro" id="IPR029069">
    <property type="entry name" value="HotDog_dom_sf"/>
</dbReference>
<dbReference type="SUPFAM" id="SSF54637">
    <property type="entry name" value="Thioesterase/thiol ester dehydrase-isomerase"/>
    <property type="match status" value="1"/>
</dbReference>
<name>A0ABW1SYJ4_9ACTN</name>
<sequence length="142" mass="14938">MATTVAWSDVEVGDALPSITARLQRVNLVMYAGASGDFNPIHWNETFAKAVGLPDVIAHGMLTMATAGRVVTDWVGDPGAVLEYGVRFTRPVVVPNDDQGATVEISGVVGEKRDDGTVRVDLTAVYDGATVLGKAQAVVRLA</sequence>
<evidence type="ECO:0000313" key="4">
    <source>
        <dbReference type="Proteomes" id="UP001596138"/>
    </source>
</evidence>
<accession>A0ABW1SYJ4</accession>
<keyword evidence="4" id="KW-1185">Reference proteome</keyword>
<feature type="domain" description="MaoC-like" evidence="2">
    <location>
        <begin position="22"/>
        <end position="123"/>
    </location>
</feature>
<dbReference type="Gene3D" id="3.10.129.10">
    <property type="entry name" value="Hotdog Thioesterase"/>
    <property type="match status" value="1"/>
</dbReference>
<dbReference type="PANTHER" id="PTHR43841:SF3">
    <property type="entry name" value="(3R)-HYDROXYACYL-ACP DEHYDRATASE SUBUNIT HADB"/>
    <property type="match status" value="1"/>
</dbReference>
<gene>
    <name evidence="3" type="ORF">ACFQGU_04685</name>
</gene>
<dbReference type="PRINTS" id="PR01483">
    <property type="entry name" value="FASYNTHASE"/>
</dbReference>
<reference evidence="4" key="1">
    <citation type="journal article" date="2019" name="Int. J. Syst. Evol. Microbiol.">
        <title>The Global Catalogue of Microorganisms (GCM) 10K type strain sequencing project: providing services to taxonomists for standard genome sequencing and annotation.</title>
        <authorList>
            <consortium name="The Broad Institute Genomics Platform"/>
            <consortium name="The Broad Institute Genome Sequencing Center for Infectious Disease"/>
            <person name="Wu L."/>
            <person name="Ma J."/>
        </authorList>
    </citation>
    <scope>NUCLEOTIDE SEQUENCE [LARGE SCALE GENOMIC DNA]</scope>
    <source>
        <strain evidence="4">CGMCC 4.7317</strain>
    </source>
</reference>
<evidence type="ECO:0000256" key="1">
    <source>
        <dbReference type="ARBA" id="ARBA00005254"/>
    </source>
</evidence>
<dbReference type="PANTHER" id="PTHR43841">
    <property type="entry name" value="3-HYDROXYACYL-THIOESTER DEHYDRATASE HTDX-RELATED"/>
    <property type="match status" value="1"/>
</dbReference>
<dbReference type="Proteomes" id="UP001596138">
    <property type="component" value="Unassembled WGS sequence"/>
</dbReference>
<dbReference type="InterPro" id="IPR003965">
    <property type="entry name" value="Fatty_acid_synthase"/>
</dbReference>
<dbReference type="Pfam" id="PF01575">
    <property type="entry name" value="MaoC_dehydratas"/>
    <property type="match status" value="1"/>
</dbReference>
<dbReference type="RefSeq" id="WP_386764226.1">
    <property type="nucleotide sequence ID" value="NZ_JBHSTI010000008.1"/>
</dbReference>
<protein>
    <submittedName>
        <fullName evidence="3">MaoC family dehydratase</fullName>
    </submittedName>
</protein>
<dbReference type="EMBL" id="JBHSTI010000008">
    <property type="protein sequence ID" value="MFC6237159.1"/>
    <property type="molecule type" value="Genomic_DNA"/>
</dbReference>
<proteinExistence type="inferred from homology"/>
<dbReference type="InterPro" id="IPR002539">
    <property type="entry name" value="MaoC-like_dom"/>
</dbReference>
<comment type="caution">
    <text evidence="3">The sequence shown here is derived from an EMBL/GenBank/DDBJ whole genome shotgun (WGS) entry which is preliminary data.</text>
</comment>
<comment type="similarity">
    <text evidence="1">Belongs to the enoyl-CoA hydratase/isomerase family.</text>
</comment>
<evidence type="ECO:0000259" key="2">
    <source>
        <dbReference type="Pfam" id="PF01575"/>
    </source>
</evidence>
<dbReference type="CDD" id="cd03453">
    <property type="entry name" value="SAV4209_like"/>
    <property type="match status" value="1"/>
</dbReference>